<reference evidence="1" key="1">
    <citation type="submission" date="2015-07" db="EMBL/GenBank/DDBJ databases">
        <title>MeaNS - Measles Nucleotide Surveillance Program.</title>
        <authorList>
            <person name="Tran T."/>
            <person name="Druce J."/>
        </authorList>
    </citation>
    <scope>NUCLEOTIDE SEQUENCE</scope>
    <source>
        <strain evidence="1">UCB-OBI-ISO-001</strain>
        <tissue evidence="1">Gonad</tissue>
    </source>
</reference>
<sequence length="52" mass="5954">MLTVQLKGQETVLSDFMYRFGISFSSSVSFGLKNYAISLDSVSSFFNFYMYV</sequence>
<evidence type="ECO:0000313" key="1">
    <source>
        <dbReference type="EMBL" id="KOF70758.1"/>
    </source>
</evidence>
<dbReference type="EMBL" id="KQ424608">
    <property type="protein sequence ID" value="KOF70758.1"/>
    <property type="molecule type" value="Genomic_DNA"/>
</dbReference>
<protein>
    <submittedName>
        <fullName evidence="1">Uncharacterized protein</fullName>
    </submittedName>
</protein>
<organism evidence="1">
    <name type="scientific">Octopus bimaculoides</name>
    <name type="common">California two-spotted octopus</name>
    <dbReference type="NCBI Taxonomy" id="37653"/>
    <lineage>
        <taxon>Eukaryota</taxon>
        <taxon>Metazoa</taxon>
        <taxon>Spiralia</taxon>
        <taxon>Lophotrochozoa</taxon>
        <taxon>Mollusca</taxon>
        <taxon>Cephalopoda</taxon>
        <taxon>Coleoidea</taxon>
        <taxon>Octopodiformes</taxon>
        <taxon>Octopoda</taxon>
        <taxon>Incirrata</taxon>
        <taxon>Octopodidae</taxon>
        <taxon>Octopus</taxon>
    </lineage>
</organism>
<accession>A0A0L8G1I2</accession>
<proteinExistence type="predicted"/>
<name>A0A0L8G1I2_OCTBM</name>
<dbReference type="AlphaFoldDB" id="A0A0L8G1I2"/>
<gene>
    <name evidence="1" type="ORF">OCBIM_22002271mg</name>
</gene>